<reference evidence="2" key="1">
    <citation type="submission" date="2020-06" db="EMBL/GenBank/DDBJ databases">
        <title>WGS assembly of Ceratodon purpureus strain R40.</title>
        <authorList>
            <person name="Carey S.B."/>
            <person name="Jenkins J."/>
            <person name="Shu S."/>
            <person name="Lovell J.T."/>
            <person name="Sreedasyam A."/>
            <person name="Maumus F."/>
            <person name="Tiley G.P."/>
            <person name="Fernandez-Pozo N."/>
            <person name="Barry K."/>
            <person name="Chen C."/>
            <person name="Wang M."/>
            <person name="Lipzen A."/>
            <person name="Daum C."/>
            <person name="Saski C.A."/>
            <person name="Payton A.C."/>
            <person name="Mcbreen J.C."/>
            <person name="Conrad R.E."/>
            <person name="Kollar L.M."/>
            <person name="Olsson S."/>
            <person name="Huttunen S."/>
            <person name="Landis J.B."/>
            <person name="Wickett N.J."/>
            <person name="Johnson M.G."/>
            <person name="Rensing S.A."/>
            <person name="Grimwood J."/>
            <person name="Schmutz J."/>
            <person name="Mcdaniel S.F."/>
        </authorList>
    </citation>
    <scope>NUCLEOTIDE SEQUENCE</scope>
    <source>
        <strain evidence="2">R40</strain>
    </source>
</reference>
<comment type="caution">
    <text evidence="2">The sequence shown here is derived from an EMBL/GenBank/DDBJ whole genome shotgun (WGS) entry which is preliminary data.</text>
</comment>
<dbReference type="SMART" id="SM00256">
    <property type="entry name" value="FBOX"/>
    <property type="match status" value="1"/>
</dbReference>
<organism evidence="2 3">
    <name type="scientific">Ceratodon purpureus</name>
    <name type="common">Fire moss</name>
    <name type="synonym">Dicranum purpureum</name>
    <dbReference type="NCBI Taxonomy" id="3225"/>
    <lineage>
        <taxon>Eukaryota</taxon>
        <taxon>Viridiplantae</taxon>
        <taxon>Streptophyta</taxon>
        <taxon>Embryophyta</taxon>
        <taxon>Bryophyta</taxon>
        <taxon>Bryophytina</taxon>
        <taxon>Bryopsida</taxon>
        <taxon>Dicranidae</taxon>
        <taxon>Pseudoditrichales</taxon>
        <taxon>Ditrichaceae</taxon>
        <taxon>Ceratodon</taxon>
    </lineage>
</organism>
<accession>A0A8T0IM51</accession>
<evidence type="ECO:0000313" key="3">
    <source>
        <dbReference type="Proteomes" id="UP000822688"/>
    </source>
</evidence>
<dbReference type="Gene3D" id="1.20.1280.50">
    <property type="match status" value="1"/>
</dbReference>
<dbReference type="CDD" id="cd22157">
    <property type="entry name" value="F-box_AtFBW1-like"/>
    <property type="match status" value="1"/>
</dbReference>
<dbReference type="PANTHER" id="PTHR31672">
    <property type="entry name" value="BNACNNG10540D PROTEIN"/>
    <property type="match status" value="1"/>
</dbReference>
<dbReference type="PANTHER" id="PTHR31672:SF2">
    <property type="entry name" value="F-BOX DOMAIN-CONTAINING PROTEIN"/>
    <property type="match status" value="1"/>
</dbReference>
<keyword evidence="3" id="KW-1185">Reference proteome</keyword>
<dbReference type="AlphaFoldDB" id="A0A8T0IM51"/>
<dbReference type="InterPro" id="IPR001810">
    <property type="entry name" value="F-box_dom"/>
</dbReference>
<dbReference type="PROSITE" id="PS50181">
    <property type="entry name" value="FBOX"/>
    <property type="match status" value="1"/>
</dbReference>
<sequence length="393" mass="45063">MAGELDAELWSGLPTELMELVLQRLPISSLCKFRAVCKHWSTLPTVTAEDPYFLCFPFNSISCELYSFISCKLYSFTRNQWEDLDLSFLAPLLAQHCPGETISGHVIRLDNSCSDGGLLCLKGAICDDLGYEQTRFLLVCNPLTRTTKFLPSLDPDTTEDLMYLVHFGRSADYLMHRDPESGAYKIFAVVVEFHVQLHFYMYDSNLGLWEQILTLKRDDVGKNLRSCSIVFNGVYYNCACGGGKRAYELSAYNMKEGRWVVAGVQIPELDSSITSVSFLVRNDCLLLLAKTRWNRTRVYRIHDDSELGWKLSRRDGAKEINLPKELDWHQAFAYRDFILFHKEVHRNYMVVDIADRKKAVKTRIVPFFGLFRTGSGPLWPIYTRATFSLQATL</sequence>
<dbReference type="Pfam" id="PF00646">
    <property type="entry name" value="F-box"/>
    <property type="match status" value="1"/>
</dbReference>
<dbReference type="EMBL" id="CM026423">
    <property type="protein sequence ID" value="KAG0583896.1"/>
    <property type="molecule type" value="Genomic_DNA"/>
</dbReference>
<dbReference type="InterPro" id="IPR036047">
    <property type="entry name" value="F-box-like_dom_sf"/>
</dbReference>
<name>A0A8T0IM51_CERPU</name>
<protein>
    <recommendedName>
        <fullName evidence="1">F-box domain-containing protein</fullName>
    </recommendedName>
</protein>
<gene>
    <name evidence="2" type="ORF">KC19_3G169700</name>
</gene>
<dbReference type="SUPFAM" id="SSF81383">
    <property type="entry name" value="F-box domain"/>
    <property type="match status" value="1"/>
</dbReference>
<dbReference type="Proteomes" id="UP000822688">
    <property type="component" value="Chromosome 3"/>
</dbReference>
<evidence type="ECO:0000259" key="1">
    <source>
        <dbReference type="PROSITE" id="PS50181"/>
    </source>
</evidence>
<evidence type="ECO:0000313" key="2">
    <source>
        <dbReference type="EMBL" id="KAG0583896.1"/>
    </source>
</evidence>
<dbReference type="InterPro" id="IPR050796">
    <property type="entry name" value="SCF_F-box_component"/>
</dbReference>
<feature type="domain" description="F-box" evidence="1">
    <location>
        <begin position="7"/>
        <end position="43"/>
    </location>
</feature>
<proteinExistence type="predicted"/>